<feature type="region of interest" description="Disordered" evidence="1">
    <location>
        <begin position="120"/>
        <end position="149"/>
    </location>
</feature>
<name>A0A2I3TJH9_PANTR</name>
<feature type="signal peptide" evidence="2">
    <location>
        <begin position="1"/>
        <end position="24"/>
    </location>
</feature>
<accession>A0A2I3TJH9</accession>
<keyword evidence="2" id="KW-0732">Signal</keyword>
<dbReference type="Proteomes" id="UP000002277">
    <property type="component" value="Unplaced"/>
</dbReference>
<dbReference type="Ensembl" id="ENSPTRT00000089354.1">
    <property type="protein sequence ID" value="ENSPTRP00000089371.1"/>
    <property type="gene ID" value="ENSPTRG00000045387.1"/>
</dbReference>
<keyword evidence="4" id="KW-1185">Reference proteome</keyword>
<reference evidence="3" key="2">
    <citation type="submission" date="2025-09" db="UniProtKB">
        <authorList>
            <consortium name="Ensembl"/>
        </authorList>
    </citation>
    <scope>IDENTIFICATION</scope>
</reference>
<feature type="compositionally biased region" description="Polar residues" evidence="1">
    <location>
        <begin position="120"/>
        <end position="134"/>
    </location>
</feature>
<evidence type="ECO:0000313" key="3">
    <source>
        <dbReference type="Ensembl" id="ENSPTRP00000089371.1"/>
    </source>
</evidence>
<feature type="region of interest" description="Disordered" evidence="1">
    <location>
        <begin position="52"/>
        <end position="74"/>
    </location>
</feature>
<dbReference type="InParanoid" id="A0A2I3TJH9"/>
<evidence type="ECO:0000256" key="1">
    <source>
        <dbReference type="SAM" id="MobiDB-lite"/>
    </source>
</evidence>
<protein>
    <submittedName>
        <fullName evidence="3">Uncharacterized protein</fullName>
    </submittedName>
</protein>
<dbReference type="AlphaFoldDB" id="A0A2I3TJH9"/>
<organism evidence="3 4">
    <name type="scientific">Pan troglodytes</name>
    <name type="common">Chimpanzee</name>
    <dbReference type="NCBI Taxonomy" id="9598"/>
    <lineage>
        <taxon>Eukaryota</taxon>
        <taxon>Metazoa</taxon>
        <taxon>Chordata</taxon>
        <taxon>Craniata</taxon>
        <taxon>Vertebrata</taxon>
        <taxon>Euteleostomi</taxon>
        <taxon>Mammalia</taxon>
        <taxon>Eutheria</taxon>
        <taxon>Euarchontoglires</taxon>
        <taxon>Primates</taxon>
        <taxon>Haplorrhini</taxon>
        <taxon>Catarrhini</taxon>
        <taxon>Hominidae</taxon>
        <taxon>Pan</taxon>
    </lineage>
</organism>
<dbReference type="Bgee" id="ENSPTRG00000045387">
    <property type="expression patterns" value="Expressed in heart and 6 other cell types or tissues"/>
</dbReference>
<evidence type="ECO:0000256" key="2">
    <source>
        <dbReference type="SAM" id="SignalP"/>
    </source>
</evidence>
<proteinExistence type="predicted"/>
<sequence>MVEVPRQDPCCLLMALGWVLPSWGSLGAVGSPESAWRRWRFAEFGRQAGVSCRGPGKGDCDSGSSRAKALGQEGLGQPQGLTPAHCPLSFQLPGAGEVAKPGPWMTSVLVPLFPGSAVEPSTASSSPTWRNTGPNRGCGSKSHTRTRPGAASCRSGPWLDLEACVFVLMLMLGTGGQEGVPFWGLSLAVCAVGLKSAWAGVGGCGLQELWREGCLLRNSRLVSTAFSIWNTAWGW</sequence>
<reference evidence="3" key="1">
    <citation type="submission" date="2025-08" db="UniProtKB">
        <authorList>
            <consortium name="Ensembl"/>
        </authorList>
    </citation>
    <scope>IDENTIFICATION</scope>
</reference>
<feature type="chain" id="PRO_5014139544" evidence="2">
    <location>
        <begin position="25"/>
        <end position="235"/>
    </location>
</feature>
<evidence type="ECO:0000313" key="4">
    <source>
        <dbReference type="Proteomes" id="UP000002277"/>
    </source>
</evidence>